<proteinExistence type="inferred from homology"/>
<dbReference type="STRING" id="152268.A6K24_25335"/>
<reference evidence="5" key="1">
    <citation type="submission" date="2016-04" db="EMBL/GenBank/DDBJ databases">
        <authorList>
            <person name="Lyu Z."/>
            <person name="Lyu W."/>
        </authorList>
    </citation>
    <scope>NUCLEOTIDE SEQUENCE [LARGE SCALE GENOMIC DNA]</scope>
    <source>
        <strain evidence="5">C44</strain>
    </source>
</reference>
<evidence type="ECO:0000259" key="2">
    <source>
        <dbReference type="Pfam" id="PF01370"/>
    </source>
</evidence>
<gene>
    <name evidence="4" type="ORF">A6K24_25335</name>
</gene>
<dbReference type="InterPro" id="IPR001509">
    <property type="entry name" value="Epimerase_deHydtase"/>
</dbReference>
<dbReference type="Pfam" id="PF08338">
    <property type="entry name" value="DUF1731"/>
    <property type="match status" value="1"/>
</dbReference>
<dbReference type="InterPro" id="IPR036291">
    <property type="entry name" value="NAD(P)-bd_dom_sf"/>
</dbReference>
<organism evidence="4 5">
    <name type="scientific">Metabacillus litoralis</name>
    <dbReference type="NCBI Taxonomy" id="152268"/>
    <lineage>
        <taxon>Bacteria</taxon>
        <taxon>Bacillati</taxon>
        <taxon>Bacillota</taxon>
        <taxon>Bacilli</taxon>
        <taxon>Bacillales</taxon>
        <taxon>Bacillaceae</taxon>
        <taxon>Metabacillus</taxon>
    </lineage>
</organism>
<dbReference type="Proteomes" id="UP000078534">
    <property type="component" value="Unassembled WGS sequence"/>
</dbReference>
<dbReference type="PANTHER" id="PTHR11092">
    <property type="entry name" value="SUGAR NUCLEOTIDE EPIMERASE RELATED"/>
    <property type="match status" value="1"/>
</dbReference>
<dbReference type="SUPFAM" id="SSF51735">
    <property type="entry name" value="NAD(P)-binding Rossmann-fold domains"/>
    <property type="match status" value="1"/>
</dbReference>
<feature type="domain" description="DUF1731" evidence="3">
    <location>
        <begin position="251"/>
        <end position="295"/>
    </location>
</feature>
<evidence type="ECO:0000259" key="3">
    <source>
        <dbReference type="Pfam" id="PF08338"/>
    </source>
</evidence>
<dbReference type="RefSeq" id="WP_066335987.1">
    <property type="nucleotide sequence ID" value="NZ_LWSG01000028.1"/>
</dbReference>
<dbReference type="CDD" id="cd05242">
    <property type="entry name" value="SDR_a8"/>
    <property type="match status" value="1"/>
</dbReference>
<evidence type="ECO:0000313" key="5">
    <source>
        <dbReference type="Proteomes" id="UP000078534"/>
    </source>
</evidence>
<dbReference type="AlphaFoldDB" id="A0A179SW39"/>
<comment type="similarity">
    <text evidence="1">Belongs to the NAD(P)-dependent epimerase/dehydratase family. SDR39U1 subfamily.</text>
</comment>
<dbReference type="InterPro" id="IPR010099">
    <property type="entry name" value="SDR39U1"/>
</dbReference>
<feature type="domain" description="NAD-dependent epimerase/dehydratase" evidence="2">
    <location>
        <begin position="3"/>
        <end position="215"/>
    </location>
</feature>
<accession>A0A179SW39</accession>
<comment type="caution">
    <text evidence="4">The sequence shown here is derived from an EMBL/GenBank/DDBJ whole genome shotgun (WGS) entry which is preliminary data.</text>
</comment>
<keyword evidence="5" id="KW-1185">Reference proteome</keyword>
<dbReference type="Gene3D" id="3.40.50.720">
    <property type="entry name" value="NAD(P)-binding Rossmann-like Domain"/>
    <property type="match status" value="1"/>
</dbReference>
<protein>
    <submittedName>
        <fullName evidence="4">Epimerase</fullName>
    </submittedName>
</protein>
<dbReference type="Pfam" id="PF01370">
    <property type="entry name" value="Epimerase"/>
    <property type="match status" value="1"/>
</dbReference>
<dbReference type="PANTHER" id="PTHR11092:SF0">
    <property type="entry name" value="EPIMERASE FAMILY PROTEIN SDR39U1"/>
    <property type="match status" value="1"/>
</dbReference>
<evidence type="ECO:0000256" key="1">
    <source>
        <dbReference type="ARBA" id="ARBA00009353"/>
    </source>
</evidence>
<dbReference type="InterPro" id="IPR013549">
    <property type="entry name" value="DUF1731"/>
</dbReference>
<dbReference type="OrthoDB" id="9801773at2"/>
<name>A0A179SW39_9BACI</name>
<sequence>MKIAIAGGTGFIGKHLTRHFLSKGHDVFILTRSEITSSEKNLHFVKWLTDSAKPSANLAGVDAVINLTGKSINDRWTEKAKKEIVGSRISSTNAIYSMIKSIPNKPSVFINASAIGIYGTSLEKTFTEQTKEIGTDFLAKTVQQWESEAAKVADLSVRTVYARFGIVLGEQGALPKMVLPYKLFAGGNLGSGQQWMSWIHIDDLVKLIDYIIHTPAISGPINATAPNPVRMNEFSQTIADVLKKPNWLRGPSFALKTLLGEMSILILEGQKVIPEKALQHHYHFLFPTLDKALVNLLRS</sequence>
<evidence type="ECO:0000313" key="4">
    <source>
        <dbReference type="EMBL" id="OAS84502.1"/>
    </source>
</evidence>
<dbReference type="NCBIfam" id="TIGR01777">
    <property type="entry name" value="yfcH"/>
    <property type="match status" value="1"/>
</dbReference>
<dbReference type="EMBL" id="LWSG01000028">
    <property type="protein sequence ID" value="OAS84502.1"/>
    <property type="molecule type" value="Genomic_DNA"/>
</dbReference>